<name>A0ABD1Z3K0_9MARC</name>
<organism evidence="2 3">
    <name type="scientific">Riccia fluitans</name>
    <dbReference type="NCBI Taxonomy" id="41844"/>
    <lineage>
        <taxon>Eukaryota</taxon>
        <taxon>Viridiplantae</taxon>
        <taxon>Streptophyta</taxon>
        <taxon>Embryophyta</taxon>
        <taxon>Marchantiophyta</taxon>
        <taxon>Marchantiopsida</taxon>
        <taxon>Marchantiidae</taxon>
        <taxon>Marchantiales</taxon>
        <taxon>Ricciaceae</taxon>
        <taxon>Riccia</taxon>
    </lineage>
</organism>
<dbReference type="PANTHER" id="PTHR36031">
    <property type="entry name" value="F21O3.15 PROTEIN"/>
    <property type="match status" value="1"/>
</dbReference>
<comment type="caution">
    <text evidence="2">The sequence shown here is derived from an EMBL/GenBank/DDBJ whole genome shotgun (WGS) entry which is preliminary data.</text>
</comment>
<feature type="domain" description="J" evidence="1">
    <location>
        <begin position="150"/>
        <end position="211"/>
    </location>
</feature>
<dbReference type="InterPro" id="IPR001623">
    <property type="entry name" value="DnaJ_domain"/>
</dbReference>
<sequence length="211" mass="24680">MLGFQRRASSLALSVRLIGNPGLQSCGSIVEGIRRSWKRQYGNSLEGEEEFWIVEGDMLRIRGIQDRSLLKIIEKGTPPPENPNLSKKQIAAARLKRVMASRLTQTEKGQETYWATYFQRYRHLREQAEILFWDGKPDIDRPAEVVDKNDPFSILGLKRRDKPYSPVEIRAAYRKMALKYHPDYNPGKDTAAKFERIWNAYKMLQHKRSWR</sequence>
<dbReference type="Gene3D" id="1.10.287.110">
    <property type="entry name" value="DnaJ domain"/>
    <property type="match status" value="1"/>
</dbReference>
<gene>
    <name evidence="2" type="ORF">R1flu_009928</name>
</gene>
<dbReference type="PROSITE" id="PS50076">
    <property type="entry name" value="DNAJ_2"/>
    <property type="match status" value="1"/>
</dbReference>
<reference evidence="2 3" key="1">
    <citation type="submission" date="2024-09" db="EMBL/GenBank/DDBJ databases">
        <title>Chromosome-scale assembly of Riccia fluitans.</title>
        <authorList>
            <person name="Paukszto L."/>
            <person name="Sawicki J."/>
            <person name="Karawczyk K."/>
            <person name="Piernik-Szablinska J."/>
            <person name="Szczecinska M."/>
            <person name="Mazdziarz M."/>
        </authorList>
    </citation>
    <scope>NUCLEOTIDE SEQUENCE [LARGE SCALE GENOMIC DNA]</scope>
    <source>
        <strain evidence="2">Rf_01</strain>
        <tissue evidence="2">Aerial parts of the thallus</tissue>
    </source>
</reference>
<dbReference type="EMBL" id="JBHFFA010000002">
    <property type="protein sequence ID" value="KAL2642341.1"/>
    <property type="molecule type" value="Genomic_DNA"/>
</dbReference>
<dbReference type="PRINTS" id="PR00625">
    <property type="entry name" value="JDOMAIN"/>
</dbReference>
<dbReference type="PANTHER" id="PTHR36031:SF1">
    <property type="entry name" value="F21O3.15 PROTEIN"/>
    <property type="match status" value="1"/>
</dbReference>
<evidence type="ECO:0000313" key="2">
    <source>
        <dbReference type="EMBL" id="KAL2642341.1"/>
    </source>
</evidence>
<dbReference type="SUPFAM" id="SSF46565">
    <property type="entry name" value="Chaperone J-domain"/>
    <property type="match status" value="1"/>
</dbReference>
<evidence type="ECO:0000259" key="1">
    <source>
        <dbReference type="PROSITE" id="PS50076"/>
    </source>
</evidence>
<evidence type="ECO:0000313" key="3">
    <source>
        <dbReference type="Proteomes" id="UP001605036"/>
    </source>
</evidence>
<dbReference type="Proteomes" id="UP001605036">
    <property type="component" value="Unassembled WGS sequence"/>
</dbReference>
<proteinExistence type="predicted"/>
<dbReference type="SMART" id="SM00271">
    <property type="entry name" value="DnaJ"/>
    <property type="match status" value="1"/>
</dbReference>
<protein>
    <recommendedName>
        <fullName evidence="1">J domain-containing protein</fullName>
    </recommendedName>
</protein>
<accession>A0ABD1Z3K0</accession>
<dbReference type="CDD" id="cd06257">
    <property type="entry name" value="DnaJ"/>
    <property type="match status" value="1"/>
</dbReference>
<dbReference type="InterPro" id="IPR036869">
    <property type="entry name" value="J_dom_sf"/>
</dbReference>
<dbReference type="Pfam" id="PF00226">
    <property type="entry name" value="DnaJ"/>
    <property type="match status" value="1"/>
</dbReference>
<keyword evidence="3" id="KW-1185">Reference proteome</keyword>
<dbReference type="AlphaFoldDB" id="A0ABD1Z3K0"/>